<dbReference type="EMBL" id="AJ549327">
    <property type="protein sequence ID" value="CAD70603.1"/>
    <property type="molecule type" value="Genomic_DNA"/>
</dbReference>
<dbReference type="Gene3D" id="3.40.50.300">
    <property type="entry name" value="P-loop containing nucleotide triphosphate hydrolases"/>
    <property type="match status" value="1"/>
</dbReference>
<dbReference type="PANTHER" id="PTHR45782:SF4">
    <property type="entry name" value="MITOCHONDRIAL RIBOSOME-ASSOCIATED GTPASE 1"/>
    <property type="match status" value="1"/>
</dbReference>
<keyword evidence="4" id="KW-0690">Ribosome biogenesis</keyword>
<dbReference type="FunFam" id="3.40.50.300:FF:000590">
    <property type="entry name" value="Ribosome biogenesis GTPase A"/>
    <property type="match status" value="1"/>
</dbReference>
<evidence type="ECO:0000313" key="12">
    <source>
        <dbReference type="EMBL" id="CAD70603.1"/>
    </source>
</evidence>
<accession>Q845L2</accession>
<keyword evidence="6" id="KW-0378">Hydrolase</keyword>
<dbReference type="InterPro" id="IPR036052">
    <property type="entry name" value="TrpB-like_PALP_sf"/>
</dbReference>
<name>Q845L2_PRIMG</name>
<organism evidence="12">
    <name type="scientific">Priestia megaterium</name>
    <name type="common">Bacillus megaterium</name>
    <dbReference type="NCBI Taxonomy" id="1404"/>
    <lineage>
        <taxon>Bacteria</taxon>
        <taxon>Bacillati</taxon>
        <taxon>Bacillota</taxon>
        <taxon>Bacilli</taxon>
        <taxon>Bacillales</taxon>
        <taxon>Bacillaceae</taxon>
        <taxon>Priestia</taxon>
    </lineage>
</organism>
<sequence length="361" mass="40750">MTIQWFPGHMAKARRQVTEKLKLIDIVYELVDARIPQSSRNPMIDEIIVNKPRIVLLNKVDKADPRVTQQWLDYYKEQGIYALAIDAQAGKGMKQIVSSSKELLQEKFDRMRAKGVKKPRAIRAMIVGIPNVGKSTLINRLASKKIAKTGDRPGVTQAQQWIKVGNELELLDTPGILWPKFEDETVGYKLATTGAIKDTILNMQDVAVYALRFLTSHYPEQLKQRYNLNEIPEDIVELFDAIGSRRGCLMGGGMVDYDKTAELVLREIRTDKIGTFTFDDQLFRFIYELANRENMYIEPSAAAGLQGPLHLMETGSSYIQAQALENDMSKATHLVWSTGGSMVPAEVMNSYYKQGKNLMNG</sequence>
<comment type="subcellular location">
    <subcellularLocation>
        <location evidence="1">Cytoplasm</location>
    </subcellularLocation>
</comment>
<dbReference type="GO" id="GO:0003723">
    <property type="term" value="F:RNA binding"/>
    <property type="evidence" value="ECO:0007669"/>
    <property type="project" value="UniProtKB-KW"/>
</dbReference>
<evidence type="ECO:0000256" key="9">
    <source>
        <dbReference type="ARBA" id="ARBA00025021"/>
    </source>
</evidence>
<dbReference type="PROSITE" id="PS51721">
    <property type="entry name" value="G_CP"/>
    <property type="match status" value="1"/>
</dbReference>
<dbReference type="InterPro" id="IPR023179">
    <property type="entry name" value="GTP-bd_ortho_bundle_sf"/>
</dbReference>
<dbReference type="GO" id="GO:0005525">
    <property type="term" value="F:GTP binding"/>
    <property type="evidence" value="ECO:0007669"/>
    <property type="project" value="UniProtKB-KW"/>
</dbReference>
<proteinExistence type="predicted"/>
<evidence type="ECO:0000259" key="11">
    <source>
        <dbReference type="PROSITE" id="PS51721"/>
    </source>
</evidence>
<dbReference type="SUPFAM" id="SSF53686">
    <property type="entry name" value="Tryptophan synthase beta subunit-like PLP-dependent enzymes"/>
    <property type="match status" value="1"/>
</dbReference>
<reference evidence="12" key="1">
    <citation type="journal article" date="2004" name="Appl. Microbiol. Biotechnol.">
        <title>Identification and functional characterization of a type I signal peptidase gene of Bacillus megaterium DSM319.</title>
        <authorList>
            <person name="Nahrstedt H."/>
            <person name="Wittchen K."/>
            <person name="Rachman M.A."/>
            <person name="Meinhardt F."/>
        </authorList>
    </citation>
    <scope>NUCLEOTIDE SEQUENCE</scope>
    <source>
        <strain evidence="12">DSM 319</strain>
    </source>
</reference>
<dbReference type="InterPro" id="IPR006073">
    <property type="entry name" value="GTP-bd"/>
</dbReference>
<dbReference type="PANTHER" id="PTHR45782">
    <property type="entry name" value="MITOCHONDRIAL RIBOSOME-ASSOCIATED GTPASE 1"/>
    <property type="match status" value="1"/>
</dbReference>
<evidence type="ECO:0000256" key="1">
    <source>
        <dbReference type="ARBA" id="ARBA00004496"/>
    </source>
</evidence>
<evidence type="ECO:0000256" key="2">
    <source>
        <dbReference type="ARBA" id="ARBA00014898"/>
    </source>
</evidence>
<dbReference type="NCBIfam" id="TIGR03596">
    <property type="entry name" value="GTPase_YlqF"/>
    <property type="match status" value="1"/>
</dbReference>
<keyword evidence="5" id="KW-0547">Nucleotide-binding</keyword>
<evidence type="ECO:0000256" key="4">
    <source>
        <dbReference type="ARBA" id="ARBA00022517"/>
    </source>
</evidence>
<evidence type="ECO:0000256" key="8">
    <source>
        <dbReference type="ARBA" id="ARBA00023134"/>
    </source>
</evidence>
<protein>
    <recommendedName>
        <fullName evidence="2">Ribosome biogenesis GTPase A</fullName>
    </recommendedName>
</protein>
<dbReference type="Gene3D" id="3.40.50.1100">
    <property type="match status" value="1"/>
</dbReference>
<feature type="domain" description="CP-type G" evidence="11">
    <location>
        <begin position="14"/>
        <end position="179"/>
    </location>
</feature>
<keyword evidence="7" id="KW-0694">RNA-binding</keyword>
<evidence type="ECO:0000256" key="3">
    <source>
        <dbReference type="ARBA" id="ARBA00022490"/>
    </source>
</evidence>
<dbReference type="CDD" id="cd01856">
    <property type="entry name" value="YlqF"/>
    <property type="match status" value="1"/>
</dbReference>
<evidence type="ECO:0000256" key="10">
    <source>
        <dbReference type="ARBA" id="ARBA00025856"/>
    </source>
</evidence>
<dbReference type="SUPFAM" id="SSF52540">
    <property type="entry name" value="P-loop containing nucleoside triphosphate hydrolases"/>
    <property type="match status" value="1"/>
</dbReference>
<dbReference type="Gene3D" id="1.10.1580.10">
    <property type="match status" value="1"/>
</dbReference>
<dbReference type="InterPro" id="IPR027417">
    <property type="entry name" value="P-loop_NTPase"/>
</dbReference>
<dbReference type="PRINTS" id="PR00326">
    <property type="entry name" value="GTP1OBG"/>
</dbReference>
<dbReference type="GO" id="GO:0003924">
    <property type="term" value="F:GTPase activity"/>
    <property type="evidence" value="ECO:0007669"/>
    <property type="project" value="TreeGrafter"/>
</dbReference>
<evidence type="ECO:0000256" key="5">
    <source>
        <dbReference type="ARBA" id="ARBA00022741"/>
    </source>
</evidence>
<keyword evidence="3" id="KW-0963">Cytoplasm</keyword>
<dbReference type="Pfam" id="PF01926">
    <property type="entry name" value="MMR_HSR1"/>
    <property type="match status" value="1"/>
</dbReference>
<dbReference type="InterPro" id="IPR019991">
    <property type="entry name" value="GTP-bd_ribosome_bgen"/>
</dbReference>
<dbReference type="GO" id="GO:0005737">
    <property type="term" value="C:cytoplasm"/>
    <property type="evidence" value="ECO:0007669"/>
    <property type="project" value="UniProtKB-SubCell"/>
</dbReference>
<evidence type="ECO:0000256" key="7">
    <source>
        <dbReference type="ARBA" id="ARBA00022884"/>
    </source>
</evidence>
<dbReference type="AlphaFoldDB" id="Q845L2"/>
<dbReference type="InterPro" id="IPR030378">
    <property type="entry name" value="G_CP_dom"/>
</dbReference>
<dbReference type="GO" id="GO:1901605">
    <property type="term" value="P:alpha-amino acid metabolic process"/>
    <property type="evidence" value="ECO:0007669"/>
    <property type="project" value="UniProtKB-ARBA"/>
</dbReference>
<dbReference type="FunFam" id="1.10.1580.10:FF:000003">
    <property type="entry name" value="Ribosome biogenesis GTPase A"/>
    <property type="match status" value="1"/>
</dbReference>
<comment type="function">
    <text evidence="9">Essential protein that is required for a late step of 50S ribosomal subunit assembly. Has GTPase activity that is stimulated by interaction with the immature 50S ribosome subunit. Binds to the 23S rRNA. Required for the association of ribosomal proteins rplP and rpmA with the large subunit.</text>
</comment>
<comment type="subunit">
    <text evidence="10">Interacts with ctc. Interacts with the immature 50S ribosome subunit. 2 molecules of rbgA bind to one 50S subunit.</text>
</comment>
<dbReference type="GO" id="GO:0006412">
    <property type="term" value="P:translation"/>
    <property type="evidence" value="ECO:0007669"/>
    <property type="project" value="TreeGrafter"/>
</dbReference>
<keyword evidence="8" id="KW-0342">GTP-binding</keyword>
<evidence type="ECO:0000256" key="6">
    <source>
        <dbReference type="ARBA" id="ARBA00022801"/>
    </source>
</evidence>
<dbReference type="GO" id="GO:0042254">
    <property type="term" value="P:ribosome biogenesis"/>
    <property type="evidence" value="ECO:0007669"/>
    <property type="project" value="UniProtKB-KW"/>
</dbReference>